<reference evidence="3" key="1">
    <citation type="submission" date="2022-09" db="EMBL/GenBank/DDBJ databases">
        <title>Genome analysis and characterization of larvicidal activity of Brevibacillus strains.</title>
        <authorList>
            <person name="Patrusheva E.V."/>
            <person name="Izotova A.O."/>
            <person name="Toshchakov S.V."/>
            <person name="Sineoky S.P."/>
        </authorList>
    </citation>
    <scope>NUCLEOTIDE SEQUENCE</scope>
    <source>
        <strain evidence="3">VKPM_B-13247</strain>
    </source>
</reference>
<name>A0AAP3G9H7_BRELA</name>
<dbReference type="Pfam" id="PF01551">
    <property type="entry name" value="Peptidase_M23"/>
    <property type="match status" value="1"/>
</dbReference>
<dbReference type="InterPro" id="IPR050570">
    <property type="entry name" value="Cell_wall_metabolism_enzyme"/>
</dbReference>
<feature type="domain" description="M23ase beta-sheet core" evidence="2">
    <location>
        <begin position="232"/>
        <end position="333"/>
    </location>
</feature>
<proteinExistence type="predicted"/>
<dbReference type="InterPro" id="IPR011055">
    <property type="entry name" value="Dup_hybrid_motif"/>
</dbReference>
<accession>A0AAP3G9H7</accession>
<keyword evidence="1" id="KW-1133">Transmembrane helix</keyword>
<protein>
    <submittedName>
        <fullName evidence="3">M23 family metallopeptidase</fullName>
    </submittedName>
</protein>
<dbReference type="SUPFAM" id="SSF51261">
    <property type="entry name" value="Duplicated hybrid motif"/>
    <property type="match status" value="1"/>
</dbReference>
<dbReference type="AlphaFoldDB" id="A0AAP3G9H7"/>
<dbReference type="CDD" id="cd12797">
    <property type="entry name" value="M23_peptidase"/>
    <property type="match status" value="1"/>
</dbReference>
<dbReference type="InterPro" id="IPR016047">
    <property type="entry name" value="M23ase_b-sheet_dom"/>
</dbReference>
<dbReference type="Gene3D" id="2.70.70.10">
    <property type="entry name" value="Glucose Permease (Domain IIA)"/>
    <property type="match status" value="1"/>
</dbReference>
<sequence length="358" mass="40608">MKDSKQKIKGKIRKAILSKLFLASLPLFGILLLILVIVAISGLFFGVFSGLFGSQMEAQHIVYLDEFPIELITSYREAEDAYGSPWALLAGIHYVQTNFSTFLLFYPDDYNLPDDIWEEYKISRDDYFKRKELIEANGVLPEDYKPIPPRRDHFPDIVFTVANFLQDKENEELDKSLDQITLDKKKTEMAKMYYWLFQTMFKIGNAFWPIPDQYGLEVISSHFGDGEDRSKPHKGLDLAIPLGEPIYAFADGIVMSAGPARGYGNYIVIEHPGFIDKDGKKATIRTGYGHERTVLVRQGQKVLGGQKIAEVGSEGESTGPHLHFEVKVKETFLSPWKFVDPLPYLTPPDKNKEPGGNK</sequence>
<organism evidence="3 4">
    <name type="scientific">Brevibacillus laterosporus</name>
    <name type="common">Bacillus laterosporus</name>
    <dbReference type="NCBI Taxonomy" id="1465"/>
    <lineage>
        <taxon>Bacteria</taxon>
        <taxon>Bacillati</taxon>
        <taxon>Bacillota</taxon>
        <taxon>Bacilli</taxon>
        <taxon>Bacillales</taxon>
        <taxon>Paenibacillaceae</taxon>
        <taxon>Brevibacillus</taxon>
    </lineage>
</organism>
<gene>
    <name evidence="3" type="ORF">O0554_22235</name>
</gene>
<dbReference type="RefSeq" id="WP_258434592.1">
    <property type="nucleotide sequence ID" value="NZ_JANSGW010000039.1"/>
</dbReference>
<keyword evidence="1" id="KW-0472">Membrane</keyword>
<dbReference type="GO" id="GO:0004222">
    <property type="term" value="F:metalloendopeptidase activity"/>
    <property type="evidence" value="ECO:0007669"/>
    <property type="project" value="TreeGrafter"/>
</dbReference>
<dbReference type="PANTHER" id="PTHR21666:SF270">
    <property type="entry name" value="MUREIN HYDROLASE ACTIVATOR ENVC"/>
    <property type="match status" value="1"/>
</dbReference>
<dbReference type="EMBL" id="JAPTNE010000039">
    <property type="protein sequence ID" value="MCZ0809583.1"/>
    <property type="molecule type" value="Genomic_DNA"/>
</dbReference>
<evidence type="ECO:0000313" key="3">
    <source>
        <dbReference type="EMBL" id="MCZ0809583.1"/>
    </source>
</evidence>
<evidence type="ECO:0000259" key="2">
    <source>
        <dbReference type="Pfam" id="PF01551"/>
    </source>
</evidence>
<dbReference type="PANTHER" id="PTHR21666">
    <property type="entry name" value="PEPTIDASE-RELATED"/>
    <property type="match status" value="1"/>
</dbReference>
<evidence type="ECO:0000313" key="4">
    <source>
        <dbReference type="Proteomes" id="UP001077662"/>
    </source>
</evidence>
<evidence type="ECO:0000256" key="1">
    <source>
        <dbReference type="SAM" id="Phobius"/>
    </source>
</evidence>
<dbReference type="Proteomes" id="UP001077662">
    <property type="component" value="Unassembled WGS sequence"/>
</dbReference>
<keyword evidence="1" id="KW-0812">Transmembrane</keyword>
<comment type="caution">
    <text evidence="3">The sequence shown here is derived from an EMBL/GenBank/DDBJ whole genome shotgun (WGS) entry which is preliminary data.</text>
</comment>
<feature type="transmembrane region" description="Helical" evidence="1">
    <location>
        <begin position="20"/>
        <end position="48"/>
    </location>
</feature>